<keyword evidence="2" id="KW-1185">Reference proteome</keyword>
<reference evidence="1 2" key="1">
    <citation type="submission" date="2019-05" db="EMBL/GenBank/DDBJ databases">
        <authorList>
            <consortium name="Science for Life Laboratories"/>
        </authorList>
    </citation>
    <scope>NUCLEOTIDE SEQUENCE [LARGE SCALE GENOMIC DNA]</scope>
    <source>
        <strain evidence="1">Soil9</strain>
    </source>
</reference>
<dbReference type="KEGG" id="gms:SOIL9_27480"/>
<dbReference type="InterPro" id="IPR017853">
    <property type="entry name" value="GH"/>
</dbReference>
<accession>A0A6P2D381</accession>
<keyword evidence="1" id="KW-0378">Hydrolase</keyword>
<gene>
    <name evidence="1" type="ORF">SOIL9_27480</name>
</gene>
<name>A0A6P2D381_9BACT</name>
<dbReference type="Proteomes" id="UP000464178">
    <property type="component" value="Chromosome"/>
</dbReference>
<dbReference type="GO" id="GO:0016787">
    <property type="term" value="F:hydrolase activity"/>
    <property type="evidence" value="ECO:0007669"/>
    <property type="project" value="UniProtKB-KW"/>
</dbReference>
<organism evidence="1 2">
    <name type="scientific">Gemmata massiliana</name>
    <dbReference type="NCBI Taxonomy" id="1210884"/>
    <lineage>
        <taxon>Bacteria</taxon>
        <taxon>Pseudomonadati</taxon>
        <taxon>Planctomycetota</taxon>
        <taxon>Planctomycetia</taxon>
        <taxon>Gemmatales</taxon>
        <taxon>Gemmataceae</taxon>
        <taxon>Gemmata</taxon>
    </lineage>
</organism>
<evidence type="ECO:0000313" key="2">
    <source>
        <dbReference type="Proteomes" id="UP000464178"/>
    </source>
</evidence>
<dbReference type="Gene3D" id="3.20.20.80">
    <property type="entry name" value="Glycosidases"/>
    <property type="match status" value="1"/>
</dbReference>
<evidence type="ECO:0000313" key="1">
    <source>
        <dbReference type="EMBL" id="VTR94966.1"/>
    </source>
</evidence>
<protein>
    <submittedName>
        <fullName evidence="1">Glycoside hydrolase family 10: Glycoside hydrolase family 10</fullName>
    </submittedName>
</protein>
<sequence length="501" mass="55132">MGSMSFLLPNPLPSTAAAMLGEACAASVGYHDLTPGPTTVEITDGRLVLMRKQNESGYLFVPWPVEPFGTLVVGTTTLRERDEPYRLLVELARGKLNQVRTQTAEWQSIGLRTTPEFERAIAEASRQFGRAVLAPTAAESDSMATRVLEQAHSLADQLAREYTAQMLTTRHKDEGPLDTWFAARCLRAPRRAAIEEYTRAFTAGSVCFRWRDIERNESQYDWTEPDAAVAAACAAGLPVTIGPVIDLTPGMIPAWAAGWAADLPTLAACMCDFLETAINRYKSDVRRWVVCAGFNHTDSLGLVDDDRLRLAFRLFEAAAQVDSSLELILSVAQPWGEYLATEDQTISPLTFPDDLIRAGVRLSAVELEVRAGVRPRGSLPRDLLDTARLLDVFGMLGLPLEVVLSLPSSDEADDEAAEFGQSIWQPGWRARPSLEGQAEWGASFAALALCWPQVRTVTWDHWTDVEPHLIPNSGLLDATGRAKPLLARLRALRSAHLEPER</sequence>
<proteinExistence type="predicted"/>
<dbReference type="AlphaFoldDB" id="A0A6P2D381"/>
<dbReference type="SUPFAM" id="SSF51445">
    <property type="entry name" value="(Trans)glycosidases"/>
    <property type="match status" value="1"/>
</dbReference>
<dbReference type="EMBL" id="LR593886">
    <property type="protein sequence ID" value="VTR94966.1"/>
    <property type="molecule type" value="Genomic_DNA"/>
</dbReference>